<dbReference type="AlphaFoldDB" id="A0A151GTF2"/>
<name>A0A151GTF2_DRECN</name>
<dbReference type="OrthoDB" id="3445164at2759"/>
<gene>
    <name evidence="2" type="ORF">DCS_01522</name>
</gene>
<dbReference type="InParanoid" id="A0A151GTF2"/>
<sequence>MVQVLADPALSQHGPAAEEKQEAGMSREEHTLRMRELSLKRSMMRTPRRGWSMTDHQYHADTATAPHHPLGTGPQVDRQATIPEGAVLLVPPVVAALPVEKDAQMRLRPKVPPPRRSHSVTDKEPEPVTAGQPRPSHRMTLLDLPPELHYSLFDFLDPIDGVCLGLAHSRLYAIHRRKYGRVPLHSRYSGPNDMEWAWRGAGPLIRPSEQSGSDINGLSQLRVKGQVYCRKCGIARCELHRHLKDWMGAGYEYCEIKKIYGMLAGDGVKSYCFMSSPRNPSRCGRHGAMKVC</sequence>
<dbReference type="Proteomes" id="UP000076580">
    <property type="component" value="Chromosome 01"/>
</dbReference>
<dbReference type="RefSeq" id="XP_040659737.1">
    <property type="nucleotide sequence ID" value="XM_040798854.1"/>
</dbReference>
<keyword evidence="3" id="KW-1185">Reference proteome</keyword>
<dbReference type="STRING" id="98403.A0A151GTF2"/>
<feature type="compositionally biased region" description="Basic and acidic residues" evidence="1">
    <location>
        <begin position="16"/>
        <end position="30"/>
    </location>
</feature>
<feature type="region of interest" description="Disordered" evidence="1">
    <location>
        <begin position="1"/>
        <end position="30"/>
    </location>
</feature>
<evidence type="ECO:0000313" key="2">
    <source>
        <dbReference type="EMBL" id="KYK60385.1"/>
    </source>
</evidence>
<reference evidence="2 3" key="1">
    <citation type="journal article" date="2016" name="Sci. Rep.">
        <title>Insights into Adaptations to a Near-Obligate Nematode Endoparasitic Lifestyle from the Finished Genome of Drechmeria coniospora.</title>
        <authorList>
            <person name="Zhang L."/>
            <person name="Zhou Z."/>
            <person name="Guo Q."/>
            <person name="Fokkens L."/>
            <person name="Miskei M."/>
            <person name="Pocsi I."/>
            <person name="Zhang W."/>
            <person name="Chen M."/>
            <person name="Wang L."/>
            <person name="Sun Y."/>
            <person name="Donzelli B.G."/>
            <person name="Gibson D.M."/>
            <person name="Nelson D.R."/>
            <person name="Luo J.G."/>
            <person name="Rep M."/>
            <person name="Liu H."/>
            <person name="Yang S."/>
            <person name="Wang J."/>
            <person name="Krasnoff S.B."/>
            <person name="Xu Y."/>
            <person name="Molnar I."/>
            <person name="Lin M."/>
        </authorList>
    </citation>
    <scope>NUCLEOTIDE SEQUENCE [LARGE SCALE GENOMIC DNA]</scope>
    <source>
        <strain evidence="2 3">ARSEF 6962</strain>
    </source>
</reference>
<dbReference type="GeneID" id="63714165"/>
<proteinExistence type="predicted"/>
<dbReference type="EMBL" id="LAYC01000001">
    <property type="protein sequence ID" value="KYK60385.1"/>
    <property type="molecule type" value="Genomic_DNA"/>
</dbReference>
<protein>
    <submittedName>
        <fullName evidence="2">F-box domain-containing protein</fullName>
    </submittedName>
</protein>
<evidence type="ECO:0000313" key="3">
    <source>
        <dbReference type="Proteomes" id="UP000076580"/>
    </source>
</evidence>
<organism evidence="2 3">
    <name type="scientific">Drechmeria coniospora</name>
    <name type="common">Nematophagous fungus</name>
    <name type="synonym">Meria coniospora</name>
    <dbReference type="NCBI Taxonomy" id="98403"/>
    <lineage>
        <taxon>Eukaryota</taxon>
        <taxon>Fungi</taxon>
        <taxon>Dikarya</taxon>
        <taxon>Ascomycota</taxon>
        <taxon>Pezizomycotina</taxon>
        <taxon>Sordariomycetes</taxon>
        <taxon>Hypocreomycetidae</taxon>
        <taxon>Hypocreales</taxon>
        <taxon>Ophiocordycipitaceae</taxon>
        <taxon>Drechmeria</taxon>
    </lineage>
</organism>
<comment type="caution">
    <text evidence="2">The sequence shown here is derived from an EMBL/GenBank/DDBJ whole genome shotgun (WGS) entry which is preliminary data.</text>
</comment>
<accession>A0A151GTF2</accession>
<feature type="compositionally biased region" description="Basic residues" evidence="1">
    <location>
        <begin position="107"/>
        <end position="118"/>
    </location>
</feature>
<feature type="region of interest" description="Disordered" evidence="1">
    <location>
        <begin position="106"/>
        <end position="138"/>
    </location>
</feature>
<evidence type="ECO:0000256" key="1">
    <source>
        <dbReference type="SAM" id="MobiDB-lite"/>
    </source>
</evidence>